<dbReference type="SMART" id="SM00389">
    <property type="entry name" value="HOX"/>
    <property type="match status" value="1"/>
</dbReference>
<dbReference type="GO" id="GO:0005634">
    <property type="term" value="C:nucleus"/>
    <property type="evidence" value="ECO:0007669"/>
    <property type="project" value="UniProtKB-SubCell"/>
</dbReference>
<accession>A0AAV1CJN5</accession>
<dbReference type="Pfam" id="PF00046">
    <property type="entry name" value="Homeodomain"/>
    <property type="match status" value="1"/>
</dbReference>
<dbReference type="SUPFAM" id="SSF46689">
    <property type="entry name" value="Homeodomain-like"/>
    <property type="match status" value="1"/>
</dbReference>
<keyword evidence="16" id="KW-1185">Reference proteome</keyword>
<dbReference type="PROSITE" id="PS50071">
    <property type="entry name" value="HOMEOBOX_2"/>
    <property type="match status" value="1"/>
</dbReference>
<dbReference type="InterPro" id="IPR001356">
    <property type="entry name" value="HD"/>
</dbReference>
<dbReference type="SMART" id="SM00234">
    <property type="entry name" value="START"/>
    <property type="match status" value="1"/>
</dbReference>
<dbReference type="PANTHER" id="PTHR45654:SF9">
    <property type="entry name" value="HOMEOBOX-LEUCINE ZIPPER PROTEIN HDG10-RELATED"/>
    <property type="match status" value="1"/>
</dbReference>
<name>A0AAV1CJN5_OLDCO</name>
<keyword evidence="7" id="KW-0804">Transcription</keyword>
<dbReference type="InterPro" id="IPR002913">
    <property type="entry name" value="START_lipid-bd_dom"/>
</dbReference>
<dbReference type="GO" id="GO:0008289">
    <property type="term" value="F:lipid binding"/>
    <property type="evidence" value="ECO:0007669"/>
    <property type="project" value="InterPro"/>
</dbReference>
<dbReference type="InterPro" id="IPR057993">
    <property type="entry name" value="HD-Zip_IV_C"/>
</dbReference>
<evidence type="ECO:0000313" key="16">
    <source>
        <dbReference type="Proteomes" id="UP001161247"/>
    </source>
</evidence>
<gene>
    <name evidence="15" type="ORF">OLC1_LOCUS6213</name>
</gene>
<sequence length="726" mass="81057">MDLTVPGGNGGGGSSDEHNREDASNPRRGQKLYHRHSADIIQHLEAFFMENQHPNESQRQQLSRDLGLDPRQIKFWFQNKRTQTKANIERVSNVTLRIENQHLHYENMAMHEAKAHLLCNKCEGLCHGGSKEASHQYLQTLKNENEFLQGECERIQRMIANTQGRKDGLNSRPLSNNIPNEFAANFGKRIIGGENPSNSNTLFGIDLPNILGLGKQTVDHQNQFPNIQDMEQSVFVTNATQAMDELVLLVTTYDPIWIRSPIDGSFMIHHEIYKMLYPKMIYVNSPTTWIESSKESGVLLVSASHLLNVFHDPGNIMDFFPTIVTESKKIETLDTLGQEGTLYLMHEKLHVLSPLVSPREFIFFRYIRQISSTRWIITQFSYDFFKEVDPSTSQAWLLPSGCMIEDLSNGTSRVTWVEHIHVDDKSHQLYKDIVRNTQAYGAKRWVASLERMCERIAFSAGLGATPMINTAQSRAAMGKISDKMVKTFHQMLSMQEKCLDSPQLSEFQNNGFKVSLRRYDNHPSAAGANGMVVCAAASLRIPTYYENLFNFLKDDQARAQWEIFSNENPIEEIAHIPTGSHPGNAIVLKQLCTSTKENSNMLILQESNIDALGASLTYAPLKFSTVTSIICGVDNPNIPIIPSGFIIANESHRGVDGGGLSLDGTSTSASSSGSGGGMSSLLTLVSTTLMFNSAEESNMMDYIAATYSLMNSTIEKIKIAIGVDGE</sequence>
<evidence type="ECO:0000256" key="12">
    <source>
        <dbReference type="SAM" id="MobiDB-lite"/>
    </source>
</evidence>
<evidence type="ECO:0000256" key="8">
    <source>
        <dbReference type="ARBA" id="ARBA00023242"/>
    </source>
</evidence>
<feature type="DNA-binding region" description="Homeobox" evidence="9">
    <location>
        <begin position="29"/>
        <end position="88"/>
    </location>
</feature>
<comment type="similarity">
    <text evidence="2">Belongs to the HD-ZIP homeobox family. Class IV subfamily.</text>
</comment>
<dbReference type="Pfam" id="PF25797">
    <property type="entry name" value="PDF2_C"/>
    <property type="match status" value="1"/>
</dbReference>
<dbReference type="InterPro" id="IPR009057">
    <property type="entry name" value="Homeodomain-like_sf"/>
</dbReference>
<dbReference type="GO" id="GO:0000981">
    <property type="term" value="F:DNA-binding transcription factor activity, RNA polymerase II-specific"/>
    <property type="evidence" value="ECO:0007669"/>
    <property type="project" value="InterPro"/>
</dbReference>
<feature type="compositionally biased region" description="Low complexity" evidence="12">
    <location>
        <begin position="662"/>
        <end position="672"/>
    </location>
</feature>
<feature type="compositionally biased region" description="Basic and acidic residues" evidence="12">
    <location>
        <begin position="15"/>
        <end position="25"/>
    </location>
</feature>
<keyword evidence="6 9" id="KW-0371">Homeobox</keyword>
<dbReference type="AlphaFoldDB" id="A0AAV1CJN5"/>
<dbReference type="PROSITE" id="PS50848">
    <property type="entry name" value="START"/>
    <property type="match status" value="1"/>
</dbReference>
<evidence type="ECO:0000313" key="15">
    <source>
        <dbReference type="EMBL" id="CAI9095190.1"/>
    </source>
</evidence>
<evidence type="ECO:0000256" key="11">
    <source>
        <dbReference type="SAM" id="Coils"/>
    </source>
</evidence>
<evidence type="ECO:0000256" key="1">
    <source>
        <dbReference type="ARBA" id="ARBA00004123"/>
    </source>
</evidence>
<protein>
    <submittedName>
        <fullName evidence="15">OLC1v1031074C1</fullName>
    </submittedName>
</protein>
<feature type="domain" description="START" evidence="14">
    <location>
        <begin position="228"/>
        <end position="458"/>
    </location>
</feature>
<evidence type="ECO:0000259" key="14">
    <source>
        <dbReference type="PROSITE" id="PS50848"/>
    </source>
</evidence>
<dbReference type="InterPro" id="IPR017970">
    <property type="entry name" value="Homeobox_CS"/>
</dbReference>
<feature type="coiled-coil region" evidence="11">
    <location>
        <begin position="138"/>
        <end position="165"/>
    </location>
</feature>
<evidence type="ECO:0000256" key="7">
    <source>
        <dbReference type="ARBA" id="ARBA00023163"/>
    </source>
</evidence>
<comment type="subcellular location">
    <subcellularLocation>
        <location evidence="1 9 10">Nucleus</location>
    </subcellularLocation>
</comment>
<evidence type="ECO:0000256" key="5">
    <source>
        <dbReference type="ARBA" id="ARBA00023125"/>
    </source>
</evidence>
<dbReference type="CDD" id="cd00086">
    <property type="entry name" value="homeodomain"/>
    <property type="match status" value="1"/>
</dbReference>
<evidence type="ECO:0000256" key="2">
    <source>
        <dbReference type="ARBA" id="ARBA00006789"/>
    </source>
</evidence>
<keyword evidence="3" id="KW-0805">Transcription regulation</keyword>
<dbReference type="SUPFAM" id="SSF55961">
    <property type="entry name" value="Bet v1-like"/>
    <property type="match status" value="1"/>
</dbReference>
<dbReference type="Proteomes" id="UP001161247">
    <property type="component" value="Chromosome 2"/>
</dbReference>
<evidence type="ECO:0000256" key="6">
    <source>
        <dbReference type="ARBA" id="ARBA00023155"/>
    </source>
</evidence>
<dbReference type="GO" id="GO:0003677">
    <property type="term" value="F:DNA binding"/>
    <property type="evidence" value="ECO:0007669"/>
    <property type="project" value="UniProtKB-UniRule"/>
</dbReference>
<dbReference type="FunFam" id="1.10.10.60:FF:000229">
    <property type="entry name" value="Homeobox-leucine zipper protein HDG1"/>
    <property type="match status" value="1"/>
</dbReference>
<dbReference type="EMBL" id="OX459119">
    <property type="protein sequence ID" value="CAI9095190.1"/>
    <property type="molecule type" value="Genomic_DNA"/>
</dbReference>
<dbReference type="Gene3D" id="3.30.530.20">
    <property type="match status" value="1"/>
</dbReference>
<evidence type="ECO:0000256" key="3">
    <source>
        <dbReference type="ARBA" id="ARBA00023015"/>
    </source>
</evidence>
<keyword evidence="5 9" id="KW-0238">DNA-binding</keyword>
<dbReference type="PANTHER" id="PTHR45654">
    <property type="entry name" value="HOMEOBOX-LEUCINE ZIPPER PROTEIN MERISTEM L1"/>
    <property type="match status" value="1"/>
</dbReference>
<dbReference type="Pfam" id="PF01852">
    <property type="entry name" value="START"/>
    <property type="match status" value="1"/>
</dbReference>
<feature type="region of interest" description="Disordered" evidence="12">
    <location>
        <begin position="658"/>
        <end position="677"/>
    </location>
</feature>
<keyword evidence="4 11" id="KW-0175">Coiled coil</keyword>
<feature type="region of interest" description="Disordered" evidence="12">
    <location>
        <begin position="1"/>
        <end position="33"/>
    </location>
</feature>
<evidence type="ECO:0000259" key="13">
    <source>
        <dbReference type="PROSITE" id="PS50071"/>
    </source>
</evidence>
<dbReference type="Gene3D" id="1.10.10.60">
    <property type="entry name" value="Homeodomain-like"/>
    <property type="match status" value="1"/>
</dbReference>
<reference evidence="15" key="1">
    <citation type="submission" date="2023-03" db="EMBL/GenBank/DDBJ databases">
        <authorList>
            <person name="Julca I."/>
        </authorList>
    </citation>
    <scope>NUCLEOTIDE SEQUENCE</scope>
</reference>
<keyword evidence="8 9" id="KW-0539">Nucleus</keyword>
<feature type="domain" description="Homeobox" evidence="13">
    <location>
        <begin position="27"/>
        <end position="87"/>
    </location>
</feature>
<proteinExistence type="inferred from homology"/>
<evidence type="ECO:0000256" key="10">
    <source>
        <dbReference type="RuleBase" id="RU000682"/>
    </source>
</evidence>
<evidence type="ECO:0000256" key="4">
    <source>
        <dbReference type="ARBA" id="ARBA00023054"/>
    </source>
</evidence>
<dbReference type="InterPro" id="IPR023393">
    <property type="entry name" value="START-like_dom_sf"/>
</dbReference>
<organism evidence="15 16">
    <name type="scientific">Oldenlandia corymbosa var. corymbosa</name>
    <dbReference type="NCBI Taxonomy" id="529605"/>
    <lineage>
        <taxon>Eukaryota</taxon>
        <taxon>Viridiplantae</taxon>
        <taxon>Streptophyta</taxon>
        <taxon>Embryophyta</taxon>
        <taxon>Tracheophyta</taxon>
        <taxon>Spermatophyta</taxon>
        <taxon>Magnoliopsida</taxon>
        <taxon>eudicotyledons</taxon>
        <taxon>Gunneridae</taxon>
        <taxon>Pentapetalae</taxon>
        <taxon>asterids</taxon>
        <taxon>lamiids</taxon>
        <taxon>Gentianales</taxon>
        <taxon>Rubiaceae</taxon>
        <taxon>Rubioideae</taxon>
        <taxon>Spermacoceae</taxon>
        <taxon>Hedyotis-Oldenlandia complex</taxon>
        <taxon>Oldenlandia</taxon>
    </lineage>
</organism>
<evidence type="ECO:0000256" key="9">
    <source>
        <dbReference type="PROSITE-ProRule" id="PRU00108"/>
    </source>
</evidence>
<dbReference type="CDD" id="cd08875">
    <property type="entry name" value="START_ArGLABRA2_like"/>
    <property type="match status" value="1"/>
</dbReference>
<dbReference type="InterPro" id="IPR042160">
    <property type="entry name" value="HD-Zip_IV"/>
</dbReference>
<dbReference type="PROSITE" id="PS00027">
    <property type="entry name" value="HOMEOBOX_1"/>
    <property type="match status" value="1"/>
</dbReference>